<protein>
    <submittedName>
        <fullName evidence="1">Uncharacterized protein</fullName>
    </submittedName>
</protein>
<gene>
    <name evidence="1" type="ORF">WICANDRAFT_66014</name>
</gene>
<organism evidence="1 2">
    <name type="scientific">Wickerhamomyces anomalus (strain ATCC 58044 / CBS 1984 / NCYC 433 / NRRL Y-366-8)</name>
    <name type="common">Yeast</name>
    <name type="synonym">Hansenula anomala</name>
    <dbReference type="NCBI Taxonomy" id="683960"/>
    <lineage>
        <taxon>Eukaryota</taxon>
        <taxon>Fungi</taxon>
        <taxon>Dikarya</taxon>
        <taxon>Ascomycota</taxon>
        <taxon>Saccharomycotina</taxon>
        <taxon>Saccharomycetes</taxon>
        <taxon>Phaffomycetales</taxon>
        <taxon>Wickerhamomycetaceae</taxon>
        <taxon>Wickerhamomyces</taxon>
    </lineage>
</organism>
<dbReference type="Proteomes" id="UP000094112">
    <property type="component" value="Unassembled WGS sequence"/>
</dbReference>
<proteinExistence type="predicted"/>
<accession>A0A1E3P8W0</accession>
<name>A0A1E3P8W0_WICAA</name>
<reference evidence="1 2" key="1">
    <citation type="journal article" date="2016" name="Proc. Natl. Acad. Sci. U.S.A.">
        <title>Comparative genomics of biotechnologically important yeasts.</title>
        <authorList>
            <person name="Riley R."/>
            <person name="Haridas S."/>
            <person name="Wolfe K.H."/>
            <person name="Lopes M.R."/>
            <person name="Hittinger C.T."/>
            <person name="Goeker M."/>
            <person name="Salamov A.A."/>
            <person name="Wisecaver J.H."/>
            <person name="Long T.M."/>
            <person name="Calvey C.H."/>
            <person name="Aerts A.L."/>
            <person name="Barry K.W."/>
            <person name="Choi C."/>
            <person name="Clum A."/>
            <person name="Coughlan A.Y."/>
            <person name="Deshpande S."/>
            <person name="Douglass A.P."/>
            <person name="Hanson S.J."/>
            <person name="Klenk H.-P."/>
            <person name="LaButti K.M."/>
            <person name="Lapidus A."/>
            <person name="Lindquist E.A."/>
            <person name="Lipzen A.M."/>
            <person name="Meier-Kolthoff J.P."/>
            <person name="Ohm R.A."/>
            <person name="Otillar R.P."/>
            <person name="Pangilinan J.L."/>
            <person name="Peng Y."/>
            <person name="Rokas A."/>
            <person name="Rosa C.A."/>
            <person name="Scheuner C."/>
            <person name="Sibirny A.A."/>
            <person name="Slot J.C."/>
            <person name="Stielow J.B."/>
            <person name="Sun H."/>
            <person name="Kurtzman C.P."/>
            <person name="Blackwell M."/>
            <person name="Grigoriev I.V."/>
            <person name="Jeffries T.W."/>
        </authorList>
    </citation>
    <scope>NUCLEOTIDE SEQUENCE [LARGE SCALE GENOMIC DNA]</scope>
    <source>
        <strain evidence="2">ATCC 58044 / CBS 1984 / NCYC 433 / NRRL Y-366-8</strain>
    </source>
</reference>
<dbReference type="AlphaFoldDB" id="A0A1E3P8W0"/>
<evidence type="ECO:0000313" key="2">
    <source>
        <dbReference type="Proteomes" id="UP000094112"/>
    </source>
</evidence>
<sequence length="232" mass="26417">MESISFLHDLRYTTSKVIIPKRCTVKVTWPDRDAHTNLTYIDSDIYVSFKERYRGCEPPDSTNLPFRAEHDSIITQNDYEHPECSHVLGAQFNHKLAFYSEEKSKDGTRSCLELEMTKAGVEIKRFNNIMLERGADENYNEGFNNINLVKDGKLNISYNDDNSSEDSNDFLTPSSTNTTTTESCVPAADYKFGPNLDIVFKYSFYTGDHGVFTCVKSPFSGTNPMRVYIGKC</sequence>
<keyword evidence="2" id="KW-1185">Reference proteome</keyword>
<dbReference type="EMBL" id="KV454208">
    <property type="protein sequence ID" value="ODQ61654.1"/>
    <property type="molecule type" value="Genomic_DNA"/>
</dbReference>
<dbReference type="GeneID" id="30201273"/>
<evidence type="ECO:0000313" key="1">
    <source>
        <dbReference type="EMBL" id="ODQ61654.1"/>
    </source>
</evidence>
<dbReference type="RefSeq" id="XP_019040861.1">
    <property type="nucleotide sequence ID" value="XM_019184027.1"/>
</dbReference>